<dbReference type="STRING" id="880071.Fleli_0473"/>
<feature type="domain" description="Ferritin/DPS" evidence="3">
    <location>
        <begin position="23"/>
        <end position="161"/>
    </location>
</feature>
<dbReference type="InterPro" id="IPR008331">
    <property type="entry name" value="Ferritin_DPS_dom"/>
</dbReference>
<proteinExistence type="inferred from homology"/>
<keyword evidence="4" id="KW-0238">DNA-binding</keyword>
<dbReference type="Gene3D" id="1.20.1260.10">
    <property type="match status" value="1"/>
</dbReference>
<dbReference type="InterPro" id="IPR023188">
    <property type="entry name" value="DPS_DNA-bd_CS"/>
</dbReference>
<organism evidence="4 5">
    <name type="scientific">Bernardetia litoralis (strain ATCC 23117 / DSM 6794 / NBRC 15988 / NCIMB 1366 / Fx l1 / Sio-4)</name>
    <name type="common">Flexibacter litoralis</name>
    <dbReference type="NCBI Taxonomy" id="880071"/>
    <lineage>
        <taxon>Bacteria</taxon>
        <taxon>Pseudomonadati</taxon>
        <taxon>Bacteroidota</taxon>
        <taxon>Cytophagia</taxon>
        <taxon>Cytophagales</taxon>
        <taxon>Bernardetiaceae</taxon>
        <taxon>Bernardetia</taxon>
    </lineage>
</organism>
<keyword evidence="5" id="KW-1185">Reference proteome</keyword>
<dbReference type="AlphaFoldDB" id="I4AG64"/>
<dbReference type="Pfam" id="PF00210">
    <property type="entry name" value="Ferritin"/>
    <property type="match status" value="1"/>
</dbReference>
<dbReference type="InterPro" id="IPR002177">
    <property type="entry name" value="DPS_DNA-bd"/>
</dbReference>
<evidence type="ECO:0000256" key="2">
    <source>
        <dbReference type="RuleBase" id="RU003875"/>
    </source>
</evidence>
<accession>I4AG64</accession>
<dbReference type="PANTHER" id="PTHR42932:SF1">
    <property type="entry name" value="GENERAL STRESS PROTEIN 20U"/>
    <property type="match status" value="1"/>
</dbReference>
<dbReference type="CDD" id="cd01043">
    <property type="entry name" value="DPS"/>
    <property type="match status" value="1"/>
</dbReference>
<dbReference type="PROSITE" id="PS00818">
    <property type="entry name" value="DPS_1"/>
    <property type="match status" value="1"/>
</dbReference>
<dbReference type="Proteomes" id="UP000006054">
    <property type="component" value="Chromosome"/>
</dbReference>
<dbReference type="RefSeq" id="WP_014796409.1">
    <property type="nucleotide sequence ID" value="NC_018018.1"/>
</dbReference>
<evidence type="ECO:0000313" key="4">
    <source>
        <dbReference type="EMBL" id="AFM02949.1"/>
    </source>
</evidence>
<evidence type="ECO:0000313" key="5">
    <source>
        <dbReference type="Proteomes" id="UP000006054"/>
    </source>
</evidence>
<dbReference type="GO" id="GO:0008199">
    <property type="term" value="F:ferric iron binding"/>
    <property type="evidence" value="ECO:0007669"/>
    <property type="project" value="InterPro"/>
</dbReference>
<dbReference type="PANTHER" id="PTHR42932">
    <property type="entry name" value="GENERAL STRESS PROTEIN 20U"/>
    <property type="match status" value="1"/>
</dbReference>
<dbReference type="KEGG" id="fli:Fleli_0473"/>
<protein>
    <submittedName>
        <fullName evidence="4">DNA-binding ferritin-like protein (Oxidative damage protectant)</fullName>
    </submittedName>
</protein>
<dbReference type="InterPro" id="IPR012347">
    <property type="entry name" value="Ferritin-like"/>
</dbReference>
<dbReference type="GO" id="GO:0003677">
    <property type="term" value="F:DNA binding"/>
    <property type="evidence" value="ECO:0007669"/>
    <property type="project" value="UniProtKB-KW"/>
</dbReference>
<dbReference type="EMBL" id="CP003345">
    <property type="protein sequence ID" value="AFM02949.1"/>
    <property type="molecule type" value="Genomic_DNA"/>
</dbReference>
<dbReference type="PROSITE" id="PS00819">
    <property type="entry name" value="DPS_2"/>
    <property type="match status" value="1"/>
</dbReference>
<dbReference type="InterPro" id="IPR009078">
    <property type="entry name" value="Ferritin-like_SF"/>
</dbReference>
<dbReference type="OrthoDB" id="9797023at2"/>
<dbReference type="HOGENOM" id="CLU_098183_2_2_10"/>
<sequence>MKTAMIELNRIALDKEKTVKTVEHLNEILSNYQVFYQNLRGFHWNLLGHHFFSLHVKFEELYNEAQLNIDEIAERILTLGHTPLHTYKDYLKVSTVKAHKNISDEKKSVEAIIKNYATIIKKEREALPFASDAGDEGTADMLAGFIKAQEKTVWMLSAWLGSNDK</sequence>
<gene>
    <name evidence="4" type="ordered locus">Fleli_0473</name>
</gene>
<dbReference type="SUPFAM" id="SSF47240">
    <property type="entry name" value="Ferritin-like"/>
    <property type="match status" value="1"/>
</dbReference>
<evidence type="ECO:0000259" key="3">
    <source>
        <dbReference type="Pfam" id="PF00210"/>
    </source>
</evidence>
<dbReference type="PATRIC" id="fig|880071.3.peg.447"/>
<reference evidence="5" key="1">
    <citation type="submission" date="2012-06" db="EMBL/GenBank/DDBJ databases">
        <title>The complete genome of Flexibacter litoralis DSM 6794.</title>
        <authorList>
            <person name="Lucas S."/>
            <person name="Copeland A."/>
            <person name="Lapidus A."/>
            <person name="Glavina del Rio T."/>
            <person name="Dalin E."/>
            <person name="Tice H."/>
            <person name="Bruce D."/>
            <person name="Goodwin L."/>
            <person name="Pitluck S."/>
            <person name="Peters L."/>
            <person name="Ovchinnikova G."/>
            <person name="Lu M."/>
            <person name="Kyrpides N."/>
            <person name="Mavromatis K."/>
            <person name="Ivanova N."/>
            <person name="Brettin T."/>
            <person name="Detter J.C."/>
            <person name="Han C."/>
            <person name="Larimer F."/>
            <person name="Land M."/>
            <person name="Hauser L."/>
            <person name="Markowitz V."/>
            <person name="Cheng J.-F."/>
            <person name="Hugenholtz P."/>
            <person name="Woyke T."/>
            <person name="Wu D."/>
            <person name="Spring S."/>
            <person name="Lang E."/>
            <person name="Kopitz M."/>
            <person name="Brambilla E."/>
            <person name="Klenk H.-P."/>
            <person name="Eisen J.A."/>
        </authorList>
    </citation>
    <scope>NUCLEOTIDE SEQUENCE [LARGE SCALE GENOMIC DNA]</scope>
    <source>
        <strain evidence="5">ATCC 23117 / DSM 6794 / NBRC 15988 / NCIMB 1366 / Sio-4</strain>
    </source>
</reference>
<dbReference type="PIRSF" id="PIRSF005900">
    <property type="entry name" value="Dps"/>
    <property type="match status" value="1"/>
</dbReference>
<dbReference type="PRINTS" id="PR01346">
    <property type="entry name" value="HELNAPAPROT"/>
</dbReference>
<dbReference type="GO" id="GO:0016722">
    <property type="term" value="F:oxidoreductase activity, acting on metal ions"/>
    <property type="evidence" value="ECO:0007669"/>
    <property type="project" value="InterPro"/>
</dbReference>
<comment type="similarity">
    <text evidence="1 2">Belongs to the Dps family.</text>
</comment>
<dbReference type="eggNOG" id="COG0783">
    <property type="taxonomic scope" value="Bacteria"/>
</dbReference>
<name>I4AG64_BERLS</name>
<evidence type="ECO:0000256" key="1">
    <source>
        <dbReference type="ARBA" id="ARBA00009497"/>
    </source>
</evidence>